<dbReference type="AlphaFoldDB" id="L7W1H6"/>
<protein>
    <submittedName>
        <fullName evidence="1">Uncharacterized protein</fullName>
    </submittedName>
</protein>
<proteinExistence type="predicted"/>
<reference evidence="1" key="1">
    <citation type="submission" date="2012-09" db="EMBL/GenBank/DDBJ databases">
        <title>Metagenomic Characterization of a Microbial Community in Wastewater Detects High Levels of Antibiotic Resistance.</title>
        <authorList>
            <person name="Abrams M."/>
            <person name="Caldwell A."/>
            <person name="Vandaei E."/>
            <person name="Lee W."/>
            <person name="Perrott J."/>
            <person name="Khan S.Y."/>
            <person name="Ta J."/>
            <person name="Romero D."/>
            <person name="Nguyen V."/>
            <person name="Pourmand N."/>
            <person name="Ouverney C.C."/>
        </authorList>
    </citation>
    <scope>NUCLEOTIDE SEQUENCE</scope>
</reference>
<evidence type="ECO:0000313" key="1">
    <source>
        <dbReference type="EMBL" id="AGC72405.1"/>
    </source>
</evidence>
<dbReference type="EMBL" id="JX649900">
    <property type="protein sequence ID" value="AGC72405.1"/>
    <property type="molecule type" value="Genomic_DNA"/>
</dbReference>
<organism evidence="1">
    <name type="scientific">uncultured bacterium A1Q1_fos_15</name>
    <dbReference type="NCBI Taxonomy" id="1256548"/>
    <lineage>
        <taxon>Bacteria</taxon>
        <taxon>environmental samples</taxon>
    </lineage>
</organism>
<name>L7W1H6_9BACT</name>
<sequence>MDAPIGYRAANERCTLELDAAETEWLDLAMQAEEAGLSV</sequence>
<accession>L7W1H6</accession>
<dbReference type="EMBL" id="JX649900">
    <property type="protein sequence ID" value="AGC72406.1"/>
    <property type="molecule type" value="Genomic_DNA"/>
</dbReference>